<dbReference type="InterPro" id="IPR004838">
    <property type="entry name" value="NHTrfase_class1_PyrdxlP-BS"/>
</dbReference>
<dbReference type="EMBL" id="ADMG01000013">
    <property type="protein sequence ID" value="EKB32013.1"/>
    <property type="molecule type" value="Genomic_DNA"/>
</dbReference>
<evidence type="ECO:0000256" key="3">
    <source>
        <dbReference type="ARBA" id="ARBA00011738"/>
    </source>
</evidence>
<dbReference type="Gene3D" id="3.40.640.10">
    <property type="entry name" value="Type I PLP-dependent aspartate aminotransferase-like (Major domain)"/>
    <property type="match status" value="1"/>
</dbReference>
<evidence type="ECO:0000313" key="10">
    <source>
        <dbReference type="Proteomes" id="UP000005835"/>
    </source>
</evidence>
<dbReference type="GO" id="GO:0033585">
    <property type="term" value="P:L-phenylalanine biosynthetic process from chorismate via phenylpyruvate"/>
    <property type="evidence" value="ECO:0007669"/>
    <property type="project" value="TreeGrafter"/>
</dbReference>
<dbReference type="InterPro" id="IPR000796">
    <property type="entry name" value="Asp_trans"/>
</dbReference>
<dbReference type="GO" id="GO:0030170">
    <property type="term" value="F:pyridoxal phosphate binding"/>
    <property type="evidence" value="ECO:0007669"/>
    <property type="project" value="InterPro"/>
</dbReference>
<comment type="cofactor">
    <cofactor evidence="1 7">
        <name>pyridoxal 5'-phosphate</name>
        <dbReference type="ChEBI" id="CHEBI:597326"/>
    </cofactor>
</comment>
<dbReference type="FunFam" id="3.40.640.10:FF:000066">
    <property type="entry name" value="Aspartate aminotransferase"/>
    <property type="match status" value="1"/>
</dbReference>
<evidence type="ECO:0000256" key="4">
    <source>
        <dbReference type="ARBA" id="ARBA00022576"/>
    </source>
</evidence>
<sequence length="398" mass="42693">MTREYFASLEPRPDDPILGLVELYKNDPRDTKVNLGVGIYLDNEGRLPLMKAVGAAEQRLAQRGAPHGYIPMSGLPAYCAAIQKLVFGATNEAVLSGRIATIQSLGGTGALRLGAVFAHEYLGLTKAVVSNPTWGNHITLFEHAGLKVDRYPYLNKEKNGVDFEAMKACLEGLEAGTVVLLHACCHNPTGYDLNAEQWAEVTRIIQERDLLPFLDIAYQGFGSGLDDDAAAVRALCAAGVSFMVSSSCSKNFGLYGERAGGLHVVTPNADEAAVVTSIIKAIVRAEYSNPATHGAAIVNEVLNDEELYAVWEDEVTGMRTRIRSMRESLVAAGEAVGADLSFAVRQAGMFSFTGLNAEQMLALREKYGVYGVANGRICIAGLNTENVTYVAKAIAGVR</sequence>
<dbReference type="HOGENOM" id="CLU_032440_1_2_4"/>
<dbReference type="SUPFAM" id="SSF53383">
    <property type="entry name" value="PLP-dependent transferases"/>
    <property type="match status" value="1"/>
</dbReference>
<dbReference type="CDD" id="cd00609">
    <property type="entry name" value="AAT_like"/>
    <property type="match status" value="1"/>
</dbReference>
<dbReference type="PATRIC" id="fig|742823.3.peg.403"/>
<evidence type="ECO:0000256" key="7">
    <source>
        <dbReference type="RuleBase" id="RU000481"/>
    </source>
</evidence>
<dbReference type="RefSeq" id="WP_005433648.1">
    <property type="nucleotide sequence ID" value="NZ_JH815513.1"/>
</dbReference>
<dbReference type="PANTHER" id="PTHR11879:SF37">
    <property type="entry name" value="AROMATIC-AMINO-ACID AMINOTRANSFERASE"/>
    <property type="match status" value="1"/>
</dbReference>
<evidence type="ECO:0000259" key="8">
    <source>
        <dbReference type="Pfam" id="PF00155"/>
    </source>
</evidence>
<keyword evidence="10" id="KW-1185">Reference proteome</keyword>
<reference evidence="9 10" key="1">
    <citation type="submission" date="2012-05" db="EMBL/GenBank/DDBJ databases">
        <title>The Genome Sequence of Sutterella wadsworthensis 2_1_59BFAA.</title>
        <authorList>
            <consortium name="The Broad Institute Genome Sequencing Platform"/>
            <person name="Earl A."/>
            <person name="Ward D."/>
            <person name="Feldgarden M."/>
            <person name="Gevers D."/>
            <person name="Daigneault M."/>
            <person name="Strauss J."/>
            <person name="Allen-Vercoe E."/>
            <person name="Walker B."/>
            <person name="Young S.K."/>
            <person name="Zeng Q."/>
            <person name="Gargeya S."/>
            <person name="Fitzgerald M."/>
            <person name="Haas B."/>
            <person name="Abouelleil A."/>
            <person name="Alvarado L."/>
            <person name="Arachchi H.M."/>
            <person name="Berlin A.M."/>
            <person name="Chapman S.B."/>
            <person name="Goldberg J."/>
            <person name="Griggs A."/>
            <person name="Gujja S."/>
            <person name="Hansen M."/>
            <person name="Howarth C."/>
            <person name="Imamovic A."/>
            <person name="Larimer J."/>
            <person name="McCowen C."/>
            <person name="Montmayeur A."/>
            <person name="Murphy C."/>
            <person name="Neiman D."/>
            <person name="Pearson M."/>
            <person name="Priest M."/>
            <person name="Roberts A."/>
            <person name="Saif S."/>
            <person name="Shea T."/>
            <person name="Sisk P."/>
            <person name="Sykes S."/>
            <person name="Wortman J."/>
            <person name="Nusbaum C."/>
            <person name="Birren B."/>
        </authorList>
    </citation>
    <scope>NUCLEOTIDE SEQUENCE [LARGE SCALE GENOMIC DNA]</scope>
    <source>
        <strain evidence="9 10">2_1_59BFAA</strain>
    </source>
</reference>
<comment type="subunit">
    <text evidence="3">Homodimer.</text>
</comment>
<evidence type="ECO:0000256" key="2">
    <source>
        <dbReference type="ARBA" id="ARBA00007441"/>
    </source>
</evidence>
<dbReference type="PROSITE" id="PS00105">
    <property type="entry name" value="AA_TRANSFER_CLASS_1"/>
    <property type="match status" value="1"/>
</dbReference>
<keyword evidence="6" id="KW-0663">Pyridoxal phosphate</keyword>
<dbReference type="Gene3D" id="3.90.1150.10">
    <property type="entry name" value="Aspartate Aminotransferase, domain 1"/>
    <property type="match status" value="1"/>
</dbReference>
<comment type="similarity">
    <text evidence="2 7">Belongs to the class-I pyridoxal-phosphate-dependent aminotransferase family.</text>
</comment>
<dbReference type="NCBIfam" id="NF006719">
    <property type="entry name" value="PRK09257.1"/>
    <property type="match status" value="1"/>
</dbReference>
<name>K1JZK4_9BURK</name>
<keyword evidence="5 7" id="KW-0808">Transferase</keyword>
<evidence type="ECO:0000313" key="9">
    <source>
        <dbReference type="EMBL" id="EKB32013.1"/>
    </source>
</evidence>
<evidence type="ECO:0000256" key="6">
    <source>
        <dbReference type="ARBA" id="ARBA00022898"/>
    </source>
</evidence>
<dbReference type="EC" id="2.6.1.-" evidence="7"/>
<dbReference type="Proteomes" id="UP000005835">
    <property type="component" value="Unassembled WGS sequence"/>
</dbReference>
<protein>
    <recommendedName>
        <fullName evidence="7">Aminotransferase</fullName>
        <ecNumber evidence="7">2.6.1.-</ecNumber>
    </recommendedName>
</protein>
<dbReference type="GO" id="GO:0005829">
    <property type="term" value="C:cytosol"/>
    <property type="evidence" value="ECO:0007669"/>
    <property type="project" value="TreeGrafter"/>
</dbReference>
<dbReference type="GO" id="GO:0042802">
    <property type="term" value="F:identical protein binding"/>
    <property type="evidence" value="ECO:0007669"/>
    <property type="project" value="TreeGrafter"/>
</dbReference>
<organism evidence="9 10">
    <name type="scientific">Sutterella wadsworthensis 2_1_59BFAA</name>
    <dbReference type="NCBI Taxonomy" id="742823"/>
    <lineage>
        <taxon>Bacteria</taxon>
        <taxon>Pseudomonadati</taxon>
        <taxon>Pseudomonadota</taxon>
        <taxon>Betaproteobacteria</taxon>
        <taxon>Burkholderiales</taxon>
        <taxon>Sutterellaceae</taxon>
        <taxon>Sutterella</taxon>
    </lineage>
</organism>
<dbReference type="PRINTS" id="PR00799">
    <property type="entry name" value="TRANSAMINASE"/>
</dbReference>
<evidence type="ECO:0000256" key="1">
    <source>
        <dbReference type="ARBA" id="ARBA00001933"/>
    </source>
</evidence>
<accession>K1JZK4</accession>
<dbReference type="GO" id="GO:0004838">
    <property type="term" value="F:L-tyrosine-2-oxoglutarate transaminase activity"/>
    <property type="evidence" value="ECO:0007669"/>
    <property type="project" value="TreeGrafter"/>
</dbReference>
<dbReference type="InterPro" id="IPR015421">
    <property type="entry name" value="PyrdxlP-dep_Trfase_major"/>
</dbReference>
<dbReference type="InterPro" id="IPR015424">
    <property type="entry name" value="PyrdxlP-dep_Trfase"/>
</dbReference>
<gene>
    <name evidence="9" type="ORF">HMPREF9465_00407</name>
</gene>
<dbReference type="PANTHER" id="PTHR11879">
    <property type="entry name" value="ASPARTATE AMINOTRANSFERASE"/>
    <property type="match status" value="1"/>
</dbReference>
<dbReference type="STRING" id="742823.HMPREF9465_00407"/>
<keyword evidence="4 7" id="KW-0032">Aminotransferase</keyword>
<proteinExistence type="inferred from homology"/>
<dbReference type="InterPro" id="IPR004839">
    <property type="entry name" value="Aminotransferase_I/II_large"/>
</dbReference>
<dbReference type="OrthoDB" id="9766445at2"/>
<dbReference type="Pfam" id="PF00155">
    <property type="entry name" value="Aminotran_1_2"/>
    <property type="match status" value="1"/>
</dbReference>
<dbReference type="AlphaFoldDB" id="K1JZK4"/>
<evidence type="ECO:0000256" key="5">
    <source>
        <dbReference type="ARBA" id="ARBA00022679"/>
    </source>
</evidence>
<dbReference type="InterPro" id="IPR015422">
    <property type="entry name" value="PyrdxlP-dep_Trfase_small"/>
</dbReference>
<comment type="caution">
    <text evidence="9">The sequence shown here is derived from an EMBL/GenBank/DDBJ whole genome shotgun (WGS) entry which is preliminary data.</text>
</comment>
<feature type="domain" description="Aminotransferase class I/classII large" evidence="8">
    <location>
        <begin position="31"/>
        <end position="394"/>
    </location>
</feature>
<dbReference type="eggNOG" id="COG1448">
    <property type="taxonomic scope" value="Bacteria"/>
</dbReference>